<dbReference type="EMBL" id="CR555307">
    <property type="protein sequence ID" value="CAI10354.1"/>
    <property type="molecule type" value="Genomic_DNA"/>
</dbReference>
<feature type="signal peptide" evidence="2">
    <location>
        <begin position="1"/>
        <end position="28"/>
    </location>
</feature>
<feature type="compositionally biased region" description="Low complexity" evidence="1">
    <location>
        <begin position="62"/>
        <end position="72"/>
    </location>
</feature>
<evidence type="ECO:0000313" key="4">
    <source>
        <dbReference type="Proteomes" id="UP000006552"/>
    </source>
</evidence>
<gene>
    <name evidence="3" type="primary">traF</name>
    <name evidence="3" type="ORF">p1B150</name>
</gene>
<dbReference type="RefSeq" id="WP_011254823.1">
    <property type="nucleotide sequence ID" value="NC_006823.1"/>
</dbReference>
<keyword evidence="2" id="KW-0732">Signal</keyword>
<keyword evidence="3" id="KW-0614">Plasmid</keyword>
<geneLocation type="plasmid" evidence="4">
    <name>pAzo1</name>
</geneLocation>
<dbReference type="KEGG" id="eba:p1B150"/>
<evidence type="ECO:0000256" key="2">
    <source>
        <dbReference type="SAM" id="SignalP"/>
    </source>
</evidence>
<dbReference type="HOGENOM" id="CLU_068456_1_0_4"/>
<name>Q5NX60_AROAE</name>
<reference evidence="3 4" key="1">
    <citation type="journal article" date="2005" name="Arch. Microbiol.">
        <title>The genome sequence of an anaerobic aromatic-degrading denitrifying bacterium, strain EbN1.</title>
        <authorList>
            <person name="Rabus R."/>
            <person name="Kube M."/>
            <person name="Heider J."/>
            <person name="Beck A."/>
            <person name="Heitmann K."/>
            <person name="Widdel F."/>
            <person name="Reinhardt R."/>
        </authorList>
    </citation>
    <scope>NUCLEOTIDE SEQUENCE [LARGE SCALE GENOMIC DNA]</scope>
    <source>
        <strain evidence="3 4">EbN1</strain>
        <plasmid evidence="4">Plasmid pAzo1</plasmid>
    </source>
</reference>
<feature type="chain" id="PRO_5004260731" evidence="2">
    <location>
        <begin position="29"/>
        <end position="315"/>
    </location>
</feature>
<dbReference type="Proteomes" id="UP000006552">
    <property type="component" value="Plasmid 1"/>
</dbReference>
<organism evidence="3 4">
    <name type="scientific">Aromatoleum aromaticum (strain DSM 19018 / LMG 30748 / EbN1)</name>
    <name type="common">Azoarcus sp. (strain EbN1)</name>
    <dbReference type="NCBI Taxonomy" id="76114"/>
    <lineage>
        <taxon>Bacteria</taxon>
        <taxon>Pseudomonadati</taxon>
        <taxon>Pseudomonadota</taxon>
        <taxon>Betaproteobacteria</taxon>
        <taxon>Rhodocyclales</taxon>
        <taxon>Rhodocyclaceae</taxon>
        <taxon>Aromatoleum</taxon>
    </lineage>
</organism>
<dbReference type="AlphaFoldDB" id="Q5NX60"/>
<keyword evidence="4" id="KW-1185">Reference proteome</keyword>
<dbReference type="SUPFAM" id="SSF52833">
    <property type="entry name" value="Thioredoxin-like"/>
    <property type="match status" value="1"/>
</dbReference>
<dbReference type="InterPro" id="IPR014111">
    <property type="entry name" value="T4SS_TraF-like"/>
</dbReference>
<proteinExistence type="predicted"/>
<sequence>MSFIRSGKPVRAILVSLAIVAATSSVHAQSFFKRGGEGYFWYETPPPPAEPVQLEKEPEPPASASPATETAANTGTQPFSTAWLRDNLPVLLEKAMDSGKREDMEAYLYAQRIALDKAQNFAHLQQLVVKTDPILDENNRMPLDTFIRQTVLATNKEQKDEVTKHLASKGGIFMFFDSSCSHCEKQFPVIGMLKERYGFETRFVSVDGKPLPGMDNWIPDAGQFQSLNLKLTPTVVYAVPPNNFYVVAQGAMSASGLVDRLLVVAESEKLISDEMIAAVNPAMRGVARIEDMVDGASDDPAEWVKLLKERLQGRY</sequence>
<accession>Q5NX60</accession>
<dbReference type="InterPro" id="IPR039555">
    <property type="entry name" value="TraF/TrbB"/>
</dbReference>
<feature type="region of interest" description="Disordered" evidence="1">
    <location>
        <begin position="44"/>
        <end position="78"/>
    </location>
</feature>
<dbReference type="OrthoDB" id="5559625at2"/>
<dbReference type="Pfam" id="PF13728">
    <property type="entry name" value="TraF"/>
    <property type="match status" value="1"/>
</dbReference>
<evidence type="ECO:0000313" key="3">
    <source>
        <dbReference type="EMBL" id="CAI10354.1"/>
    </source>
</evidence>
<dbReference type="NCBIfam" id="TIGR02740">
    <property type="entry name" value="TraF-like"/>
    <property type="match status" value="1"/>
</dbReference>
<protein>
    <submittedName>
        <fullName evidence="3">Sex pilus assembly protein</fullName>
    </submittedName>
</protein>
<dbReference type="InterPro" id="IPR036249">
    <property type="entry name" value="Thioredoxin-like_sf"/>
</dbReference>
<evidence type="ECO:0000256" key="1">
    <source>
        <dbReference type="SAM" id="MobiDB-lite"/>
    </source>
</evidence>